<dbReference type="Proteomes" id="UP000198379">
    <property type="component" value="Unassembled WGS sequence"/>
</dbReference>
<dbReference type="EMBL" id="FZNY01000006">
    <property type="protein sequence ID" value="SNS08901.1"/>
    <property type="molecule type" value="Genomic_DNA"/>
</dbReference>
<protein>
    <submittedName>
        <fullName evidence="1">Uncharacterized protein</fullName>
    </submittedName>
</protein>
<reference evidence="1 2" key="1">
    <citation type="submission" date="2017-06" db="EMBL/GenBank/DDBJ databases">
        <authorList>
            <person name="Kim H.J."/>
            <person name="Triplett B.A."/>
        </authorList>
    </citation>
    <scope>NUCLEOTIDE SEQUENCE [LARGE SCALE GENOMIC DNA]</scope>
    <source>
        <strain evidence="1 2">DSM 25597</strain>
    </source>
</reference>
<evidence type="ECO:0000313" key="2">
    <source>
        <dbReference type="Proteomes" id="UP000198379"/>
    </source>
</evidence>
<accession>A0A239BND2</accession>
<sequence>MNKVILFIGLCVLLGGCSKNNNSMSDRIYKEKAPVTISLENAYEVLIQEKIQDHIDTQKLQSQYPDFKQNVDTMALLNLNYQETIADIILLDPITLENASNKNIRTVIIYANNKQDTILSNITRTKVIIDGEEIISSKVILKAYKE</sequence>
<dbReference type="AlphaFoldDB" id="A0A239BND2"/>
<dbReference type="PROSITE" id="PS51257">
    <property type="entry name" value="PROKAR_LIPOPROTEIN"/>
    <property type="match status" value="1"/>
</dbReference>
<organism evidence="1 2">
    <name type="scientific">Dokdonia pacifica</name>
    <dbReference type="NCBI Taxonomy" id="1627892"/>
    <lineage>
        <taxon>Bacteria</taxon>
        <taxon>Pseudomonadati</taxon>
        <taxon>Bacteroidota</taxon>
        <taxon>Flavobacteriia</taxon>
        <taxon>Flavobacteriales</taxon>
        <taxon>Flavobacteriaceae</taxon>
        <taxon>Dokdonia</taxon>
    </lineage>
</organism>
<gene>
    <name evidence="1" type="ORF">SAMN06265376_106286</name>
</gene>
<name>A0A239BND2_9FLAO</name>
<dbReference type="RefSeq" id="WP_089372889.1">
    <property type="nucleotide sequence ID" value="NZ_BMEP01000005.1"/>
</dbReference>
<evidence type="ECO:0000313" key="1">
    <source>
        <dbReference type="EMBL" id="SNS08901.1"/>
    </source>
</evidence>
<proteinExistence type="predicted"/>
<keyword evidence="2" id="KW-1185">Reference proteome</keyword>